<dbReference type="Proteomes" id="UP001152320">
    <property type="component" value="Chromosome 11"/>
</dbReference>
<accession>A0A9Q1H4H3</accession>
<comment type="caution">
    <text evidence="1">The sequence shown here is derived from an EMBL/GenBank/DDBJ whole genome shotgun (WGS) entry which is preliminary data.</text>
</comment>
<gene>
    <name evidence="1" type="ORF">HOLleu_23131</name>
</gene>
<dbReference type="PANTHER" id="PTHR12449">
    <property type="entry name" value="DEATH DOMAIN-CONTAINING PROTEIN"/>
    <property type="match status" value="1"/>
</dbReference>
<proteinExistence type="predicted"/>
<protein>
    <submittedName>
        <fullName evidence="1">Nucleolar protein 4</fullName>
    </submittedName>
</protein>
<keyword evidence="2" id="KW-1185">Reference proteome</keyword>
<dbReference type="OrthoDB" id="10047222at2759"/>
<dbReference type="AlphaFoldDB" id="A0A9Q1H4H3"/>
<evidence type="ECO:0000313" key="2">
    <source>
        <dbReference type="Proteomes" id="UP001152320"/>
    </source>
</evidence>
<name>A0A9Q1H4H3_HOLLE</name>
<organism evidence="1 2">
    <name type="scientific">Holothuria leucospilota</name>
    <name type="common">Black long sea cucumber</name>
    <name type="synonym">Mertensiothuria leucospilota</name>
    <dbReference type="NCBI Taxonomy" id="206669"/>
    <lineage>
        <taxon>Eukaryota</taxon>
        <taxon>Metazoa</taxon>
        <taxon>Echinodermata</taxon>
        <taxon>Eleutherozoa</taxon>
        <taxon>Echinozoa</taxon>
        <taxon>Holothuroidea</taxon>
        <taxon>Aspidochirotacea</taxon>
        <taxon>Aspidochirotida</taxon>
        <taxon>Holothuriidae</taxon>
        <taxon>Holothuria</taxon>
    </lineage>
</organism>
<dbReference type="InterPro" id="IPR039788">
    <property type="entry name" value="NOL4/NOL4L"/>
</dbReference>
<dbReference type="PANTHER" id="PTHR12449:SF22">
    <property type="entry name" value="NUCLEOLAR PROTEIN 4"/>
    <property type="match status" value="1"/>
</dbReference>
<dbReference type="EMBL" id="JAIZAY010000011">
    <property type="protein sequence ID" value="KAJ8033014.1"/>
    <property type="molecule type" value="Genomic_DNA"/>
</dbReference>
<reference evidence="1" key="1">
    <citation type="submission" date="2021-10" db="EMBL/GenBank/DDBJ databases">
        <title>Tropical sea cucumber genome reveals ecological adaptation and Cuvierian tubules defense mechanism.</title>
        <authorList>
            <person name="Chen T."/>
        </authorList>
    </citation>
    <scope>NUCLEOTIDE SEQUENCE</scope>
    <source>
        <strain evidence="1">Nanhai2018</strain>
        <tissue evidence="1">Muscle</tissue>
    </source>
</reference>
<sequence>MGKLICSDEVNISRYRDWALRNYGDSGKTKTVTKRKYERIVKVLRGKDRFSGSASSENGKFRFWVRGKGFKLGKPLGYPVVGLGDEVLLVPVKTTNSDGTIIDKGYKQVAVVEDFYDIIYNVHVQTEGKEGKHAGQKRTYRAVAEKFAFLPREAVTRFLMSCKDCKTRMQLTFESSDKKKESQLSAETKDHELENEVPDIRYSLPITTTYMSHLRNLQYLSETEVRLWHHFKISFTLQMLGPPRFLESVDTTRLAVQSNTEQASFISTKYTNMEECPLTQNTL</sequence>
<evidence type="ECO:0000313" key="1">
    <source>
        <dbReference type="EMBL" id="KAJ8033014.1"/>
    </source>
</evidence>